<dbReference type="SUPFAM" id="SSF51695">
    <property type="entry name" value="PLC-like phosphodiesterases"/>
    <property type="match status" value="1"/>
</dbReference>
<gene>
    <name evidence="2" type="ORF">FA14DRAFT_164599</name>
</gene>
<dbReference type="PANTHER" id="PTHR43805:SF1">
    <property type="entry name" value="GP-PDE DOMAIN-CONTAINING PROTEIN"/>
    <property type="match status" value="1"/>
</dbReference>
<dbReference type="InParanoid" id="A0A316VEQ6"/>
<dbReference type="PROSITE" id="PS51704">
    <property type="entry name" value="GP_PDE"/>
    <property type="match status" value="1"/>
</dbReference>
<dbReference type="GeneID" id="37021678"/>
<dbReference type="GO" id="GO:0008081">
    <property type="term" value="F:phosphoric diester hydrolase activity"/>
    <property type="evidence" value="ECO:0007669"/>
    <property type="project" value="InterPro"/>
</dbReference>
<name>A0A316VEQ6_9BASI</name>
<dbReference type="Pfam" id="PF03009">
    <property type="entry name" value="GDPD"/>
    <property type="match status" value="1"/>
</dbReference>
<keyword evidence="3" id="KW-1185">Reference proteome</keyword>
<dbReference type="CDD" id="cd08570">
    <property type="entry name" value="GDPD_YPL206cp_fungi"/>
    <property type="match status" value="1"/>
</dbReference>
<reference evidence="2 3" key="1">
    <citation type="journal article" date="2018" name="Mol. Biol. Evol.">
        <title>Broad Genomic Sampling Reveals a Smut Pathogenic Ancestry of the Fungal Clade Ustilaginomycotina.</title>
        <authorList>
            <person name="Kijpornyongpan T."/>
            <person name="Mondo S.J."/>
            <person name="Barry K."/>
            <person name="Sandor L."/>
            <person name="Lee J."/>
            <person name="Lipzen A."/>
            <person name="Pangilinan J."/>
            <person name="LaButti K."/>
            <person name="Hainaut M."/>
            <person name="Henrissat B."/>
            <person name="Grigoriev I.V."/>
            <person name="Spatafora J.W."/>
            <person name="Aime M.C."/>
        </authorList>
    </citation>
    <scope>NUCLEOTIDE SEQUENCE [LARGE SCALE GENOMIC DNA]</scope>
    <source>
        <strain evidence="2 3">MCA 3882</strain>
    </source>
</reference>
<feature type="domain" description="GP-PDE" evidence="1">
    <location>
        <begin position="20"/>
        <end position="261"/>
    </location>
</feature>
<dbReference type="OrthoDB" id="1058301at2759"/>
<dbReference type="FunCoup" id="A0A316VEQ6">
    <property type="interactions" value="72"/>
</dbReference>
<protein>
    <submittedName>
        <fullName evidence="2">PLC-like phosphodiesterase</fullName>
    </submittedName>
</protein>
<organism evidence="2 3">
    <name type="scientific">Meira miltonrushii</name>
    <dbReference type="NCBI Taxonomy" id="1280837"/>
    <lineage>
        <taxon>Eukaryota</taxon>
        <taxon>Fungi</taxon>
        <taxon>Dikarya</taxon>
        <taxon>Basidiomycota</taxon>
        <taxon>Ustilaginomycotina</taxon>
        <taxon>Exobasidiomycetes</taxon>
        <taxon>Exobasidiales</taxon>
        <taxon>Brachybasidiaceae</taxon>
        <taxon>Meira</taxon>
    </lineage>
</organism>
<dbReference type="PANTHER" id="PTHR43805">
    <property type="entry name" value="GLYCEROPHOSPHORYL DIESTER PHOSPHODIESTERASE"/>
    <property type="match status" value="1"/>
</dbReference>
<evidence type="ECO:0000313" key="3">
    <source>
        <dbReference type="Proteomes" id="UP000245771"/>
    </source>
</evidence>
<dbReference type="AlphaFoldDB" id="A0A316VEQ6"/>
<accession>A0A316VEQ6</accession>
<proteinExistence type="predicted"/>
<evidence type="ECO:0000259" key="1">
    <source>
        <dbReference type="PROSITE" id="PS51704"/>
    </source>
</evidence>
<dbReference type="GO" id="GO:0006629">
    <property type="term" value="P:lipid metabolic process"/>
    <property type="evidence" value="ECO:0007669"/>
    <property type="project" value="InterPro"/>
</dbReference>
<sequence>MSRPWTKSPKLSPTVKPSMPECWGHRGASAAFPENTIASFERAIRDGAEGLESDVHVTADDMVIMFHDPSLSRTTDGKGLIRDQPWKGLIENVRTKAKPHQQIPTFAQVCDLLMRPENRHVKLNIDIKPENDPERLFTLMKGIVEKHENFAEDLSPRLILGLWHPVFLKAALEHLPTLRRVHIGGSPTMARTYFWKHCDGFSMWFPSLVGTEGQSFLADARREGKDVFVWTVNRRDEMIEATRWGVKAILTDKTDMFQDVRQEMQDDFALARSEKVGFFFRWATLQYWMLPQFFKQAVWLSELEGRAGCTFKQAWADAALDKMDGGITPAPEGKP</sequence>
<dbReference type="STRING" id="1280837.A0A316VEQ6"/>
<dbReference type="EMBL" id="KZ819603">
    <property type="protein sequence ID" value="PWN36010.1"/>
    <property type="molecule type" value="Genomic_DNA"/>
</dbReference>
<evidence type="ECO:0000313" key="2">
    <source>
        <dbReference type="EMBL" id="PWN36010.1"/>
    </source>
</evidence>
<dbReference type="RefSeq" id="XP_025356312.1">
    <property type="nucleotide sequence ID" value="XM_025499897.1"/>
</dbReference>
<dbReference type="InterPro" id="IPR017946">
    <property type="entry name" value="PLC-like_Pdiesterase_TIM-brl"/>
</dbReference>
<dbReference type="InterPro" id="IPR030395">
    <property type="entry name" value="GP_PDE_dom"/>
</dbReference>
<dbReference type="Gene3D" id="3.20.20.190">
    <property type="entry name" value="Phosphatidylinositol (PI) phosphodiesterase"/>
    <property type="match status" value="1"/>
</dbReference>
<dbReference type="Proteomes" id="UP000245771">
    <property type="component" value="Unassembled WGS sequence"/>
</dbReference>